<proteinExistence type="predicted"/>
<name>A0ABX1RLZ1_9PSEU</name>
<dbReference type="Proteomes" id="UP001296706">
    <property type="component" value="Unassembled WGS sequence"/>
</dbReference>
<comment type="caution">
    <text evidence="1">The sequence shown here is derived from an EMBL/GenBank/DDBJ whole genome shotgun (WGS) entry which is preliminary data.</text>
</comment>
<dbReference type="SUPFAM" id="SSF48452">
    <property type="entry name" value="TPR-like"/>
    <property type="match status" value="1"/>
</dbReference>
<dbReference type="PANTHER" id="PTHR47691:SF3">
    <property type="entry name" value="HTH-TYPE TRANSCRIPTIONAL REGULATOR RV0890C-RELATED"/>
    <property type="match status" value="1"/>
</dbReference>
<dbReference type="Gene3D" id="1.25.40.10">
    <property type="entry name" value="Tetratricopeptide repeat domain"/>
    <property type="match status" value="1"/>
</dbReference>
<gene>
    <name evidence="1" type="ORF">HF577_30420</name>
</gene>
<organism evidence="1 2">
    <name type="scientific">Pseudonocardia xinjiangensis</name>
    <dbReference type="NCBI Taxonomy" id="75289"/>
    <lineage>
        <taxon>Bacteria</taxon>
        <taxon>Bacillati</taxon>
        <taxon>Actinomycetota</taxon>
        <taxon>Actinomycetes</taxon>
        <taxon>Pseudonocardiales</taxon>
        <taxon>Pseudonocardiaceae</taxon>
        <taxon>Pseudonocardia</taxon>
    </lineage>
</organism>
<sequence>MSYYEDTRAAFRRGETAVVERLSREELARARGSADVDAEVEALCMLARVAVRGGDVSEGRRLGREALELARRAGRRRLELAPTHILAGSARISGDLASARTLYAESIALSEEFGNADRVVMEMHNLAYVEWHAGDVDRARELFTMTCRRALEQGIDDFLPYVTLDAAIVAEIDGDHVHAARLLAAAESALATLGQILDPDDAIEQKELRGRLVTALGPDGFDAAYATGAGLGLREALGG</sequence>
<reference evidence="1 2" key="1">
    <citation type="submission" date="2020-04" db="EMBL/GenBank/DDBJ databases">
        <authorList>
            <person name="Klaysubun C."/>
            <person name="Duangmal K."/>
            <person name="Lipun K."/>
        </authorList>
    </citation>
    <scope>NUCLEOTIDE SEQUENCE [LARGE SCALE GENOMIC DNA]</scope>
    <source>
        <strain evidence="1 2">JCM 11839</strain>
    </source>
</reference>
<evidence type="ECO:0000313" key="1">
    <source>
        <dbReference type="EMBL" id="NMH81393.1"/>
    </source>
</evidence>
<protein>
    <submittedName>
        <fullName evidence="1">Tetratricopeptide repeat protein</fullName>
    </submittedName>
</protein>
<keyword evidence="2" id="KW-1185">Reference proteome</keyword>
<evidence type="ECO:0000313" key="2">
    <source>
        <dbReference type="Proteomes" id="UP001296706"/>
    </source>
</evidence>
<dbReference type="PANTHER" id="PTHR47691">
    <property type="entry name" value="REGULATOR-RELATED"/>
    <property type="match status" value="1"/>
</dbReference>
<dbReference type="InterPro" id="IPR011990">
    <property type="entry name" value="TPR-like_helical_dom_sf"/>
</dbReference>
<dbReference type="EMBL" id="JAAXKY010000146">
    <property type="protein sequence ID" value="NMH81393.1"/>
    <property type="molecule type" value="Genomic_DNA"/>
</dbReference>
<dbReference type="RefSeq" id="WP_169399431.1">
    <property type="nucleotide sequence ID" value="NZ_BAAAJH010000030.1"/>
</dbReference>
<accession>A0ABX1RLZ1</accession>